<dbReference type="EMBL" id="JAOTOJ010000019">
    <property type="protein sequence ID" value="KAK9391022.1"/>
    <property type="molecule type" value="Genomic_DNA"/>
</dbReference>
<evidence type="ECO:0000313" key="2">
    <source>
        <dbReference type="Proteomes" id="UP001474421"/>
    </source>
</evidence>
<dbReference type="Proteomes" id="UP001474421">
    <property type="component" value="Unassembled WGS sequence"/>
</dbReference>
<gene>
    <name evidence="1" type="ORF">NXF25_018352</name>
</gene>
<evidence type="ECO:0008006" key="3">
    <source>
        <dbReference type="Google" id="ProtNLM"/>
    </source>
</evidence>
<comment type="caution">
    <text evidence="1">The sequence shown here is derived from an EMBL/GenBank/DDBJ whole genome shotgun (WGS) entry which is preliminary data.</text>
</comment>
<dbReference type="AlphaFoldDB" id="A0AAW1AMD3"/>
<organism evidence="1 2">
    <name type="scientific">Crotalus adamanteus</name>
    <name type="common">Eastern diamondback rattlesnake</name>
    <dbReference type="NCBI Taxonomy" id="8729"/>
    <lineage>
        <taxon>Eukaryota</taxon>
        <taxon>Metazoa</taxon>
        <taxon>Chordata</taxon>
        <taxon>Craniata</taxon>
        <taxon>Vertebrata</taxon>
        <taxon>Euteleostomi</taxon>
        <taxon>Lepidosauria</taxon>
        <taxon>Squamata</taxon>
        <taxon>Bifurcata</taxon>
        <taxon>Unidentata</taxon>
        <taxon>Episquamata</taxon>
        <taxon>Toxicofera</taxon>
        <taxon>Serpentes</taxon>
        <taxon>Colubroidea</taxon>
        <taxon>Viperidae</taxon>
        <taxon>Crotalinae</taxon>
        <taxon>Crotalus</taxon>
    </lineage>
</organism>
<name>A0AAW1AMD3_CROAD</name>
<proteinExistence type="predicted"/>
<reference evidence="1 2" key="1">
    <citation type="journal article" date="2024" name="Proc. Natl. Acad. Sci. U.S.A.">
        <title>The genetic regulatory architecture and epigenomic basis for age-related changes in rattlesnake venom.</title>
        <authorList>
            <person name="Hogan M.P."/>
            <person name="Holding M.L."/>
            <person name="Nystrom G.S."/>
            <person name="Colston T.J."/>
            <person name="Bartlett D.A."/>
            <person name="Mason A.J."/>
            <person name="Ellsworth S.A."/>
            <person name="Rautsaw R.M."/>
            <person name="Lawrence K.C."/>
            <person name="Strickland J.L."/>
            <person name="He B."/>
            <person name="Fraser P."/>
            <person name="Margres M.J."/>
            <person name="Gilbert D.M."/>
            <person name="Gibbs H.L."/>
            <person name="Parkinson C.L."/>
            <person name="Rokyta D.R."/>
        </authorList>
    </citation>
    <scope>NUCLEOTIDE SEQUENCE [LARGE SCALE GENOMIC DNA]</scope>
    <source>
        <strain evidence="1">DRR0105</strain>
    </source>
</reference>
<keyword evidence="2" id="KW-1185">Reference proteome</keyword>
<sequence>MELAAASAEGAAAEEVVGVVAAVGLAEEVVVAEEVAVDAAVAVQAPSTFNRASRPPDAVASTVRGPVVVGAVAGAAAVDAVVEDLPN</sequence>
<protein>
    <recommendedName>
        <fullName evidence="3">Secreted protein</fullName>
    </recommendedName>
</protein>
<evidence type="ECO:0000313" key="1">
    <source>
        <dbReference type="EMBL" id="KAK9391022.1"/>
    </source>
</evidence>
<accession>A0AAW1AMD3</accession>